<dbReference type="Pfam" id="PF00450">
    <property type="entry name" value="Peptidase_S10"/>
    <property type="match status" value="1"/>
</dbReference>
<gene>
    <name evidence="8" type="ORF">CTAYLR_002843</name>
</gene>
<keyword evidence="9" id="KW-1185">Reference proteome</keyword>
<dbReference type="SUPFAM" id="SSF53474">
    <property type="entry name" value="alpha/beta-Hydrolases"/>
    <property type="match status" value="1"/>
</dbReference>
<keyword evidence="3 7" id="KW-0645">Protease</keyword>
<dbReference type="AlphaFoldDB" id="A0AAD7U800"/>
<accession>A0AAD7U800</accession>
<evidence type="ECO:0000256" key="7">
    <source>
        <dbReference type="RuleBase" id="RU361156"/>
    </source>
</evidence>
<evidence type="ECO:0000256" key="1">
    <source>
        <dbReference type="ARBA" id="ARBA00009431"/>
    </source>
</evidence>
<sequence length="427" mass="46561">MLSLGWLLLVVGALGGAPEGPESAYNDAGYISVGSKGHELFYWLFESRNDPSKDPVLIWLSGGPGCSSMLALFTENGPYQIENDELVVNNYSWNTNATAVWVDQPAGTGFSRGVPVHDEDQVASDMVDFLQGLFARYPKYSKLPLYVFGESYAGHYVPAVSAAVLSETSLRLVGAAIGNGLTVPEVQYKYYKPYAEAHDLVSDAVLGLMSGVEIICEPLIAACNGNRSVVDDDLTTRVLKWTDCINAYVFCNIGEITPVESTGVNVYDVRRPCGPYELCYDFSAVDTYLNRDDVQAALGVSKEWEECSHLVDLVMVYGGDWVKTFGGDVARLLDAGIKVLVYAGEYDFMCNWLGNRAWTADLDWTGKDAFNAAPNVTYALDDATVVGSYVSASNFTFLKVADAGHLAPHDQPKTTLAMVQRFLFGAY</sequence>
<proteinExistence type="inferred from homology"/>
<dbReference type="EMBL" id="JAQMWT010000533">
    <property type="protein sequence ID" value="KAJ8599957.1"/>
    <property type="molecule type" value="Genomic_DNA"/>
</dbReference>
<dbReference type="PROSITE" id="PS00560">
    <property type="entry name" value="CARBOXYPEPT_SER_HIS"/>
    <property type="match status" value="1"/>
</dbReference>
<evidence type="ECO:0000313" key="8">
    <source>
        <dbReference type="EMBL" id="KAJ8599957.1"/>
    </source>
</evidence>
<dbReference type="EC" id="3.4.16.-" evidence="7"/>
<dbReference type="GO" id="GO:0004185">
    <property type="term" value="F:serine-type carboxypeptidase activity"/>
    <property type="evidence" value="ECO:0007669"/>
    <property type="project" value="UniProtKB-UniRule"/>
</dbReference>
<evidence type="ECO:0000256" key="4">
    <source>
        <dbReference type="ARBA" id="ARBA00022729"/>
    </source>
</evidence>
<keyword evidence="6" id="KW-0325">Glycoprotein</keyword>
<keyword evidence="4 7" id="KW-0732">Signal</keyword>
<dbReference type="PANTHER" id="PTHR11802">
    <property type="entry name" value="SERINE PROTEASE FAMILY S10 SERINE CARBOXYPEPTIDASE"/>
    <property type="match status" value="1"/>
</dbReference>
<keyword evidence="5 7" id="KW-0378">Hydrolase</keyword>
<keyword evidence="2 7" id="KW-0121">Carboxypeptidase</keyword>
<protein>
    <recommendedName>
        <fullName evidence="7">Carboxypeptidase</fullName>
        <ecNumber evidence="7">3.4.16.-</ecNumber>
    </recommendedName>
</protein>
<comment type="similarity">
    <text evidence="1 7">Belongs to the peptidase S10 family.</text>
</comment>
<dbReference type="InterPro" id="IPR029058">
    <property type="entry name" value="AB_hydrolase_fold"/>
</dbReference>
<feature type="signal peptide" evidence="7">
    <location>
        <begin position="1"/>
        <end position="16"/>
    </location>
</feature>
<feature type="chain" id="PRO_5041770823" description="Carboxypeptidase" evidence="7">
    <location>
        <begin position="17"/>
        <end position="427"/>
    </location>
</feature>
<evidence type="ECO:0000256" key="2">
    <source>
        <dbReference type="ARBA" id="ARBA00022645"/>
    </source>
</evidence>
<name>A0AAD7U800_9STRA</name>
<evidence type="ECO:0000256" key="3">
    <source>
        <dbReference type="ARBA" id="ARBA00022670"/>
    </source>
</evidence>
<dbReference type="PRINTS" id="PR00724">
    <property type="entry name" value="CRBOXYPTASEC"/>
</dbReference>
<evidence type="ECO:0000256" key="5">
    <source>
        <dbReference type="ARBA" id="ARBA00022801"/>
    </source>
</evidence>
<reference evidence="8" key="1">
    <citation type="submission" date="2023-01" db="EMBL/GenBank/DDBJ databases">
        <title>Metagenome sequencing of chrysophaentin producing Chrysophaeum taylorii.</title>
        <authorList>
            <person name="Davison J."/>
            <person name="Bewley C."/>
        </authorList>
    </citation>
    <scope>NUCLEOTIDE SEQUENCE</scope>
    <source>
        <strain evidence="8">NIES-1699</strain>
    </source>
</reference>
<dbReference type="Proteomes" id="UP001230188">
    <property type="component" value="Unassembled WGS sequence"/>
</dbReference>
<dbReference type="InterPro" id="IPR001563">
    <property type="entry name" value="Peptidase_S10"/>
</dbReference>
<dbReference type="Gene3D" id="1.10.287.410">
    <property type="match status" value="1"/>
</dbReference>
<dbReference type="PANTHER" id="PTHR11802:SF113">
    <property type="entry name" value="SERINE CARBOXYPEPTIDASE CTSA-4.1"/>
    <property type="match status" value="1"/>
</dbReference>
<evidence type="ECO:0000313" key="9">
    <source>
        <dbReference type="Proteomes" id="UP001230188"/>
    </source>
</evidence>
<evidence type="ECO:0000256" key="6">
    <source>
        <dbReference type="ARBA" id="ARBA00023180"/>
    </source>
</evidence>
<dbReference type="GO" id="GO:0006508">
    <property type="term" value="P:proteolysis"/>
    <property type="evidence" value="ECO:0007669"/>
    <property type="project" value="UniProtKB-KW"/>
</dbReference>
<dbReference type="InterPro" id="IPR033124">
    <property type="entry name" value="Ser_caboxypep_his_AS"/>
</dbReference>
<organism evidence="8 9">
    <name type="scientific">Chrysophaeum taylorii</name>
    <dbReference type="NCBI Taxonomy" id="2483200"/>
    <lineage>
        <taxon>Eukaryota</taxon>
        <taxon>Sar</taxon>
        <taxon>Stramenopiles</taxon>
        <taxon>Ochrophyta</taxon>
        <taxon>Pelagophyceae</taxon>
        <taxon>Pelagomonadales</taxon>
        <taxon>Pelagomonadaceae</taxon>
        <taxon>Chrysophaeum</taxon>
    </lineage>
</organism>
<dbReference type="InterPro" id="IPR018202">
    <property type="entry name" value="Ser_caboxypep_ser_AS"/>
</dbReference>
<comment type="caution">
    <text evidence="8">The sequence shown here is derived from an EMBL/GenBank/DDBJ whole genome shotgun (WGS) entry which is preliminary data.</text>
</comment>
<dbReference type="Gene3D" id="3.40.50.1820">
    <property type="entry name" value="alpha/beta hydrolase"/>
    <property type="match status" value="1"/>
</dbReference>
<dbReference type="PROSITE" id="PS00131">
    <property type="entry name" value="CARBOXYPEPT_SER_SER"/>
    <property type="match status" value="1"/>
</dbReference>